<dbReference type="Proteomes" id="UP000233551">
    <property type="component" value="Unassembled WGS sequence"/>
</dbReference>
<dbReference type="PANTHER" id="PTHR32108">
    <property type="entry name" value="DNA-DIRECTED RNA POLYMERASE SUBUNIT ALPHA"/>
    <property type="match status" value="1"/>
</dbReference>
<evidence type="ECO:0000313" key="2">
    <source>
        <dbReference type="EMBL" id="PKI70881.1"/>
    </source>
</evidence>
<protein>
    <submittedName>
        <fullName evidence="2">Uncharacterized protein</fullName>
    </submittedName>
</protein>
<evidence type="ECO:0000256" key="1">
    <source>
        <dbReference type="SAM" id="MobiDB-lite"/>
    </source>
</evidence>
<comment type="caution">
    <text evidence="2">The sequence shown here is derived from an EMBL/GenBank/DDBJ whole genome shotgun (WGS) entry which is preliminary data.</text>
</comment>
<sequence>MEEEQQPVVFEHKTLPMPPHSLPQGAHVIPLPVASTAYSGAPSTHLLPPAQALSNAIDPVRFTALEGMVNQLAANMNTNMAELMAMLRDQNRASLSYTPLPKRRTMVDPNPVVPPIYVTDKAGKKLDIGIKLGRIEALSRKKEGETSKRQTSGSSKKSKDATVGTVNSQRRASQLISVDYTPTPQILQAYVHPVHYTQAYPLASPTVIQPPPPQQYVSTQAQQNRVLASRSPHPAQRTPAPRAQQGSAAQSRPRKQYTTLLAPPYHIFRQLISSNKIRTEAPGPHFDPTVQNQNLRCEFHQGALGHTLDTCWRLRDKIQEMIDTRQISFNEVKPPNVCANPLPDHGSGSGPSVNMISIVAI</sequence>
<dbReference type="EMBL" id="PGOL01000426">
    <property type="protein sequence ID" value="PKI70881.1"/>
    <property type="molecule type" value="Genomic_DNA"/>
</dbReference>
<gene>
    <name evidence="2" type="ORF">CRG98_008772</name>
</gene>
<evidence type="ECO:0000313" key="3">
    <source>
        <dbReference type="Proteomes" id="UP000233551"/>
    </source>
</evidence>
<accession>A0A2I0KQZ0</accession>
<feature type="region of interest" description="Disordered" evidence="1">
    <location>
        <begin position="205"/>
        <end position="254"/>
    </location>
</feature>
<keyword evidence="3" id="KW-1185">Reference proteome</keyword>
<organism evidence="2 3">
    <name type="scientific">Punica granatum</name>
    <name type="common">Pomegranate</name>
    <dbReference type="NCBI Taxonomy" id="22663"/>
    <lineage>
        <taxon>Eukaryota</taxon>
        <taxon>Viridiplantae</taxon>
        <taxon>Streptophyta</taxon>
        <taxon>Embryophyta</taxon>
        <taxon>Tracheophyta</taxon>
        <taxon>Spermatophyta</taxon>
        <taxon>Magnoliopsida</taxon>
        <taxon>eudicotyledons</taxon>
        <taxon>Gunneridae</taxon>
        <taxon>Pentapetalae</taxon>
        <taxon>rosids</taxon>
        <taxon>malvids</taxon>
        <taxon>Myrtales</taxon>
        <taxon>Lythraceae</taxon>
        <taxon>Punica</taxon>
    </lineage>
</organism>
<name>A0A2I0KQZ0_PUNGR</name>
<dbReference type="PANTHER" id="PTHR32108:SF9">
    <property type="entry name" value="REVERSE TRANSCRIPTASE RNASE H-LIKE DOMAIN-CONTAINING PROTEIN"/>
    <property type="match status" value="1"/>
</dbReference>
<dbReference type="AlphaFoldDB" id="A0A2I0KQZ0"/>
<proteinExistence type="predicted"/>
<feature type="compositionally biased region" description="Polar residues" evidence="1">
    <location>
        <begin position="215"/>
        <end position="226"/>
    </location>
</feature>
<feature type="region of interest" description="Disordered" evidence="1">
    <location>
        <begin position="140"/>
        <end position="168"/>
    </location>
</feature>
<reference evidence="2 3" key="1">
    <citation type="submission" date="2017-11" db="EMBL/GenBank/DDBJ databases">
        <title>De-novo sequencing of pomegranate (Punica granatum L.) genome.</title>
        <authorList>
            <person name="Akparov Z."/>
            <person name="Amiraslanov A."/>
            <person name="Hajiyeva S."/>
            <person name="Abbasov M."/>
            <person name="Kaur K."/>
            <person name="Hamwieh A."/>
            <person name="Solovyev V."/>
            <person name="Salamov A."/>
            <person name="Braich B."/>
            <person name="Kosarev P."/>
            <person name="Mahmoud A."/>
            <person name="Hajiyev E."/>
            <person name="Babayeva S."/>
            <person name="Izzatullayeva V."/>
            <person name="Mammadov A."/>
            <person name="Mammadov A."/>
            <person name="Sharifova S."/>
            <person name="Ojaghi J."/>
            <person name="Eynullazada K."/>
            <person name="Bayramov B."/>
            <person name="Abdulazimova A."/>
            <person name="Shahmuradov I."/>
        </authorList>
    </citation>
    <scope>NUCLEOTIDE SEQUENCE [LARGE SCALE GENOMIC DNA]</scope>
    <source>
        <strain evidence="3">cv. AG2017</strain>
        <tissue evidence="2">Leaf</tissue>
    </source>
</reference>